<dbReference type="PANTHER" id="PTHR43711">
    <property type="entry name" value="TWO-COMPONENT HISTIDINE KINASE"/>
    <property type="match status" value="1"/>
</dbReference>
<evidence type="ECO:0000313" key="12">
    <source>
        <dbReference type="Proteomes" id="UP000199647"/>
    </source>
</evidence>
<evidence type="ECO:0000256" key="8">
    <source>
        <dbReference type="SAM" id="Phobius"/>
    </source>
</evidence>
<dbReference type="InterPro" id="IPR036890">
    <property type="entry name" value="HATPase_C_sf"/>
</dbReference>
<evidence type="ECO:0000256" key="4">
    <source>
        <dbReference type="ARBA" id="ARBA00022679"/>
    </source>
</evidence>
<evidence type="ECO:0000256" key="9">
    <source>
        <dbReference type="SAM" id="SignalP"/>
    </source>
</evidence>
<dbReference type="CDD" id="cd00082">
    <property type="entry name" value="HisKA"/>
    <property type="match status" value="1"/>
</dbReference>
<dbReference type="SMART" id="SM00388">
    <property type="entry name" value="HisKA"/>
    <property type="match status" value="1"/>
</dbReference>
<keyword evidence="3" id="KW-0597">Phosphoprotein</keyword>
<dbReference type="InterPro" id="IPR035965">
    <property type="entry name" value="PAS-like_dom_sf"/>
</dbReference>
<dbReference type="InterPro" id="IPR050736">
    <property type="entry name" value="Sensor_HK_Regulatory"/>
</dbReference>
<dbReference type="AlphaFoldDB" id="A0A1H9GJU4"/>
<dbReference type="Pfam" id="PF00512">
    <property type="entry name" value="HisKA"/>
    <property type="match status" value="1"/>
</dbReference>
<dbReference type="Pfam" id="PF12860">
    <property type="entry name" value="PAS_7"/>
    <property type="match status" value="2"/>
</dbReference>
<keyword evidence="8" id="KW-0812">Transmembrane</keyword>
<evidence type="ECO:0000256" key="2">
    <source>
        <dbReference type="ARBA" id="ARBA00012438"/>
    </source>
</evidence>
<dbReference type="SUPFAM" id="SSF47384">
    <property type="entry name" value="Homodimeric domain of signal transducing histidine kinase"/>
    <property type="match status" value="1"/>
</dbReference>
<keyword evidence="8" id="KW-0472">Membrane</keyword>
<evidence type="ECO:0000256" key="5">
    <source>
        <dbReference type="ARBA" id="ARBA00022777"/>
    </source>
</evidence>
<dbReference type="GO" id="GO:0000155">
    <property type="term" value="F:phosphorelay sensor kinase activity"/>
    <property type="evidence" value="ECO:0007669"/>
    <property type="project" value="InterPro"/>
</dbReference>
<protein>
    <recommendedName>
        <fullName evidence="2">histidine kinase</fullName>
        <ecNumber evidence="2">2.7.13.3</ecNumber>
    </recommendedName>
</protein>
<dbReference type="CDD" id="cd00075">
    <property type="entry name" value="HATPase"/>
    <property type="match status" value="1"/>
</dbReference>
<dbReference type="InterPro" id="IPR003594">
    <property type="entry name" value="HATPase_dom"/>
</dbReference>
<dbReference type="InterPro" id="IPR000014">
    <property type="entry name" value="PAS"/>
</dbReference>
<keyword evidence="6" id="KW-0902">Two-component regulatory system</keyword>
<sequence length="816" mass="88642">MGSRGHRRGAATIGSLLCTAAIATPASAAPLAGSGSAFGTVLAFSVCSGSVLVAAASLYLLGRSRRDNRLGSAQAEIADLRSQVDRAEALLAADDQKTIVWDGASASADVLGSLPEHVGAPFARSEFLAISRWLQPESAQSLEEAVSRLRRGGEGFQMPVRTAADALLEVTGRTSGKRSLVRFRELSGERRSLAELKEQAGYVANEMVALRTLADALPFPLWRRNRTGRLTWVNRAYVAATEAANVDAVLSMGIELLPARARDAVREAHRAGRNYDGSAGAIVAGERRRLQVSDILIDDGSVGGAVDVSEIDVVRTELKRVTESNAKTLDLLTASVAIFNREQKLLFFNEAYRRLWGIAPAFLSGNPDEASILDHLRADRKLPEQANYREWRKRHLDGYRTVETREEWWYLPDGRSLRMVAVPNAEGGLTYIFENVTEQLSLESRVNALSQLQGETLDHLTEAVAVFGTDGRLRLFNPVFVNIWRLSPAKLREEPHINDIIGECSAIYKDAGTWDAVRNAVTNLDHAETISGRMHRPDESVIDFATVALPEGMTMVTFVDVSDSARMQRALSERNEALEAADRLKTDFIQHVSYELRSPLTSIIGFAEMLSDETIGGLNPQQREYMDHIASSSSALLAIINDILDLATVDAGIMALDIREADIRAVAEAAVEGLRDRLAEGRLTLDITIPAGIGTFHVDEQRVRQILFNVVSNAIRFSREGGRIEVAGEKRGGWVTYTVRDDGMGIAPDMLPSVFEPFEGRASGGRRRGPGLGLSIVKSLVELHGGAVDIQSHEGTGTVVTVRLPVLPSAAAAAAE</sequence>
<gene>
    <name evidence="11" type="ORF">SAMN05216548_10563</name>
</gene>
<dbReference type="Pfam" id="PF02518">
    <property type="entry name" value="HATPase_c"/>
    <property type="match status" value="1"/>
</dbReference>
<feature type="domain" description="Histidine kinase" evidence="10">
    <location>
        <begin position="591"/>
        <end position="808"/>
    </location>
</feature>
<keyword evidence="7" id="KW-0175">Coiled coil</keyword>
<dbReference type="Gene3D" id="3.30.565.10">
    <property type="entry name" value="Histidine kinase-like ATPase, C-terminal domain"/>
    <property type="match status" value="1"/>
</dbReference>
<evidence type="ECO:0000259" key="10">
    <source>
        <dbReference type="PROSITE" id="PS50109"/>
    </source>
</evidence>
<dbReference type="PRINTS" id="PR00344">
    <property type="entry name" value="BCTRLSENSOR"/>
</dbReference>
<dbReference type="SUPFAM" id="SSF55874">
    <property type="entry name" value="ATPase domain of HSP90 chaperone/DNA topoisomerase II/histidine kinase"/>
    <property type="match status" value="1"/>
</dbReference>
<keyword evidence="12" id="KW-1185">Reference proteome</keyword>
<feature type="chain" id="PRO_5011577090" description="histidine kinase" evidence="9">
    <location>
        <begin position="29"/>
        <end position="816"/>
    </location>
</feature>
<dbReference type="EMBL" id="FOFG01000005">
    <property type="protein sequence ID" value="SEQ50357.1"/>
    <property type="molecule type" value="Genomic_DNA"/>
</dbReference>
<evidence type="ECO:0000256" key="1">
    <source>
        <dbReference type="ARBA" id="ARBA00000085"/>
    </source>
</evidence>
<dbReference type="SMART" id="SM00091">
    <property type="entry name" value="PAS"/>
    <property type="match status" value="3"/>
</dbReference>
<dbReference type="InterPro" id="IPR003661">
    <property type="entry name" value="HisK_dim/P_dom"/>
</dbReference>
<evidence type="ECO:0000256" key="6">
    <source>
        <dbReference type="ARBA" id="ARBA00023012"/>
    </source>
</evidence>
<keyword evidence="8" id="KW-1133">Transmembrane helix</keyword>
<keyword evidence="5 11" id="KW-0418">Kinase</keyword>
<feature type="signal peptide" evidence="9">
    <location>
        <begin position="1"/>
        <end position="28"/>
    </location>
</feature>
<keyword evidence="9" id="KW-0732">Signal</keyword>
<comment type="catalytic activity">
    <reaction evidence="1">
        <text>ATP + protein L-histidine = ADP + protein N-phospho-L-histidine.</text>
        <dbReference type="EC" id="2.7.13.3"/>
    </reaction>
</comment>
<organism evidence="11 12">
    <name type="scientific">Faunimonas pinastri</name>
    <dbReference type="NCBI Taxonomy" id="1855383"/>
    <lineage>
        <taxon>Bacteria</taxon>
        <taxon>Pseudomonadati</taxon>
        <taxon>Pseudomonadota</taxon>
        <taxon>Alphaproteobacteria</taxon>
        <taxon>Hyphomicrobiales</taxon>
        <taxon>Afifellaceae</taxon>
        <taxon>Faunimonas</taxon>
    </lineage>
</organism>
<dbReference type="InterPro" id="IPR004358">
    <property type="entry name" value="Sig_transdc_His_kin-like_C"/>
</dbReference>
<keyword evidence="4" id="KW-0808">Transferase</keyword>
<dbReference type="PROSITE" id="PS50109">
    <property type="entry name" value="HIS_KIN"/>
    <property type="match status" value="1"/>
</dbReference>
<dbReference type="EC" id="2.7.13.3" evidence="2"/>
<proteinExistence type="predicted"/>
<feature type="coiled-coil region" evidence="7">
    <location>
        <begin position="70"/>
        <end position="97"/>
    </location>
</feature>
<dbReference type="Proteomes" id="UP000199647">
    <property type="component" value="Unassembled WGS sequence"/>
</dbReference>
<dbReference type="SMART" id="SM00387">
    <property type="entry name" value="HATPase_c"/>
    <property type="match status" value="1"/>
</dbReference>
<dbReference type="PANTHER" id="PTHR43711:SF31">
    <property type="entry name" value="HISTIDINE KINASE"/>
    <property type="match status" value="1"/>
</dbReference>
<dbReference type="STRING" id="1855383.SAMN05216548_10563"/>
<dbReference type="InterPro" id="IPR005467">
    <property type="entry name" value="His_kinase_dom"/>
</dbReference>
<name>A0A1H9GJU4_9HYPH</name>
<feature type="transmembrane region" description="Helical" evidence="8">
    <location>
        <begin position="38"/>
        <end position="61"/>
    </location>
</feature>
<accession>A0A1H9GJU4</accession>
<dbReference type="InterPro" id="IPR036097">
    <property type="entry name" value="HisK_dim/P_sf"/>
</dbReference>
<reference evidence="11 12" key="1">
    <citation type="submission" date="2016-10" db="EMBL/GenBank/DDBJ databases">
        <authorList>
            <person name="de Groot N.N."/>
        </authorList>
    </citation>
    <scope>NUCLEOTIDE SEQUENCE [LARGE SCALE GENOMIC DNA]</scope>
    <source>
        <strain evidence="11 12">A52C2</strain>
    </source>
</reference>
<dbReference type="RefSeq" id="WP_177176788.1">
    <property type="nucleotide sequence ID" value="NZ_FOFG01000005.1"/>
</dbReference>
<dbReference type="Gene3D" id="1.10.287.130">
    <property type="match status" value="1"/>
</dbReference>
<evidence type="ECO:0000313" key="11">
    <source>
        <dbReference type="EMBL" id="SEQ50357.1"/>
    </source>
</evidence>
<dbReference type="Gene3D" id="3.30.450.20">
    <property type="entry name" value="PAS domain"/>
    <property type="match status" value="1"/>
</dbReference>
<evidence type="ECO:0000256" key="7">
    <source>
        <dbReference type="SAM" id="Coils"/>
    </source>
</evidence>
<dbReference type="SUPFAM" id="SSF55785">
    <property type="entry name" value="PYP-like sensor domain (PAS domain)"/>
    <property type="match status" value="2"/>
</dbReference>
<evidence type="ECO:0000256" key="3">
    <source>
        <dbReference type="ARBA" id="ARBA00022553"/>
    </source>
</evidence>